<dbReference type="SUPFAM" id="SSF117143">
    <property type="entry name" value="Flagellar hook protein flgE"/>
    <property type="match status" value="1"/>
</dbReference>
<organism evidence="1 2">
    <name type="scientific">Lentibacillus juripiscarius</name>
    <dbReference type="NCBI Taxonomy" id="257446"/>
    <lineage>
        <taxon>Bacteria</taxon>
        <taxon>Bacillati</taxon>
        <taxon>Bacillota</taxon>
        <taxon>Bacilli</taxon>
        <taxon>Bacillales</taxon>
        <taxon>Bacillaceae</taxon>
        <taxon>Lentibacillus</taxon>
    </lineage>
</organism>
<dbReference type="RefSeq" id="WP_382392988.1">
    <property type="nucleotide sequence ID" value="NZ_JBHUNA010000018.1"/>
</dbReference>
<protein>
    <recommendedName>
        <fullName evidence="3">DUF2479 domain-containing protein</fullName>
    </recommendedName>
</protein>
<name>A0ABW5V8K7_9BACI</name>
<sequence>MAIDLRPGALKKTGRALDVALTGKNYLFQIQVTAGNGTETRYTRDGSFYLSSMNNNEDVMPTTKDGHPVLGKNGPMVFADGFDSISNQPNGHDFYAVVL</sequence>
<dbReference type="Proteomes" id="UP001597502">
    <property type="component" value="Unassembled WGS sequence"/>
</dbReference>
<accession>A0ABW5V8K7</accession>
<evidence type="ECO:0000313" key="1">
    <source>
        <dbReference type="EMBL" id="MFD2760972.1"/>
    </source>
</evidence>
<comment type="caution">
    <text evidence="1">The sequence shown here is derived from an EMBL/GenBank/DDBJ whole genome shotgun (WGS) entry which is preliminary data.</text>
</comment>
<reference evidence="2" key="1">
    <citation type="journal article" date="2019" name="Int. J. Syst. Evol. Microbiol.">
        <title>The Global Catalogue of Microorganisms (GCM) 10K type strain sequencing project: providing services to taxonomists for standard genome sequencing and annotation.</title>
        <authorList>
            <consortium name="The Broad Institute Genomics Platform"/>
            <consortium name="The Broad Institute Genome Sequencing Center for Infectious Disease"/>
            <person name="Wu L."/>
            <person name="Ma J."/>
        </authorList>
    </citation>
    <scope>NUCLEOTIDE SEQUENCE [LARGE SCALE GENOMIC DNA]</scope>
    <source>
        <strain evidence="2">TISTR 1535</strain>
    </source>
</reference>
<keyword evidence="2" id="KW-1185">Reference proteome</keyword>
<evidence type="ECO:0008006" key="3">
    <source>
        <dbReference type="Google" id="ProtNLM"/>
    </source>
</evidence>
<dbReference type="InterPro" id="IPR037925">
    <property type="entry name" value="FlgE/F/G-like"/>
</dbReference>
<gene>
    <name evidence="1" type="ORF">ACFSUO_08325</name>
</gene>
<proteinExistence type="predicted"/>
<dbReference type="EMBL" id="JBHUNA010000018">
    <property type="protein sequence ID" value="MFD2760972.1"/>
    <property type="molecule type" value="Genomic_DNA"/>
</dbReference>
<evidence type="ECO:0000313" key="2">
    <source>
        <dbReference type="Proteomes" id="UP001597502"/>
    </source>
</evidence>